<evidence type="ECO:0000313" key="2">
    <source>
        <dbReference type="EMBL" id="SNR35232.1"/>
    </source>
</evidence>
<feature type="compositionally biased region" description="Gly residues" evidence="1">
    <location>
        <begin position="186"/>
        <end position="199"/>
    </location>
</feature>
<gene>
    <name evidence="2" type="ORF">SAMN06265360_10370</name>
</gene>
<feature type="compositionally biased region" description="Low complexity" evidence="1">
    <location>
        <begin position="98"/>
        <end position="111"/>
    </location>
</feature>
<dbReference type="AlphaFoldDB" id="A0A238VLI1"/>
<dbReference type="Proteomes" id="UP000198348">
    <property type="component" value="Unassembled WGS sequence"/>
</dbReference>
<name>A0A238VLI1_9PSEU</name>
<evidence type="ECO:0000256" key="1">
    <source>
        <dbReference type="SAM" id="MobiDB-lite"/>
    </source>
</evidence>
<sequence length="199" mass="19433">MEPVRPLRDVFDELIDADPAERDVAALLRDSGYSDLPDDVLSEAIVSYAETAPVEVAEHLAPFVTAHAAPGAGDAAGTRPAPEHGLDLLASVPAPEQGADAPAAGPVADIAFGTGKDGTGSDDLDFGAGDPASGATTNAETTSGDTVEPGTPSGSATVGDAAVDDAGPADDPVVTPFDDTPENGSSAGGDAGAEGDAGI</sequence>
<protein>
    <submittedName>
        <fullName evidence="2">Uncharacterized protein</fullName>
    </submittedName>
</protein>
<evidence type="ECO:0000313" key="3">
    <source>
        <dbReference type="Proteomes" id="UP000198348"/>
    </source>
</evidence>
<feature type="compositionally biased region" description="Polar residues" evidence="1">
    <location>
        <begin position="134"/>
        <end position="145"/>
    </location>
</feature>
<feature type="region of interest" description="Disordered" evidence="1">
    <location>
        <begin position="95"/>
        <end position="199"/>
    </location>
</feature>
<dbReference type="EMBL" id="FZNW01000003">
    <property type="protein sequence ID" value="SNR35232.1"/>
    <property type="molecule type" value="Genomic_DNA"/>
</dbReference>
<organism evidence="2 3">
    <name type="scientific">Haloechinothrix alba</name>
    <dbReference type="NCBI Taxonomy" id="664784"/>
    <lineage>
        <taxon>Bacteria</taxon>
        <taxon>Bacillati</taxon>
        <taxon>Actinomycetota</taxon>
        <taxon>Actinomycetes</taxon>
        <taxon>Pseudonocardiales</taxon>
        <taxon>Pseudonocardiaceae</taxon>
        <taxon>Haloechinothrix</taxon>
    </lineage>
</organism>
<feature type="compositionally biased region" description="Low complexity" evidence="1">
    <location>
        <begin position="156"/>
        <end position="178"/>
    </location>
</feature>
<reference evidence="2 3" key="1">
    <citation type="submission" date="2017-06" db="EMBL/GenBank/DDBJ databases">
        <authorList>
            <person name="Kim H.J."/>
            <person name="Triplett B.A."/>
        </authorList>
    </citation>
    <scope>NUCLEOTIDE SEQUENCE [LARGE SCALE GENOMIC DNA]</scope>
    <source>
        <strain evidence="2 3">DSM 45207</strain>
    </source>
</reference>
<dbReference type="OrthoDB" id="3298216at2"/>
<dbReference type="RefSeq" id="WP_089299946.1">
    <property type="nucleotide sequence ID" value="NZ_FZNW01000003.1"/>
</dbReference>
<keyword evidence="3" id="KW-1185">Reference proteome</keyword>
<accession>A0A238VLI1</accession>
<proteinExistence type="predicted"/>